<protein>
    <submittedName>
        <fullName evidence="5">DNA-binding transcriptional regulator CytR</fullName>
    </submittedName>
</protein>
<dbReference type="KEGG" id="cohn:KCTCHS21_47400"/>
<dbReference type="SUPFAM" id="SSF53822">
    <property type="entry name" value="Periplasmic binding protein-like I"/>
    <property type="match status" value="1"/>
</dbReference>
<feature type="domain" description="HTH lacI-type" evidence="4">
    <location>
        <begin position="13"/>
        <end position="65"/>
    </location>
</feature>
<proteinExistence type="predicted"/>
<evidence type="ECO:0000313" key="6">
    <source>
        <dbReference type="Proteomes" id="UP000289856"/>
    </source>
</evidence>
<evidence type="ECO:0000313" key="5">
    <source>
        <dbReference type="EMBL" id="BBI35341.1"/>
    </source>
</evidence>
<sequence length="346" mass="37169">MKGLKAANVDGGIKAVAKALNLSPSTVSRALNGVYGVNPATRELIQETAKAMGYVPHLGAKQLVGKSSNLIGVFFPQFEFEASSGFVDMFSPLQQALQRNGKDALFFSIPFLNYPNNLLTECISSRSLEGCLLLPAFSESHPMVQEALKLQIPCVNFEDVVGPHCSSVITDDREGGRLAGRKLFAEGHQIIGYINGPAHIRICKDRYGGFCEALMEAGIEHDASLVGNGDFSGSSGAQAAKALKQLHPEMTAIFCANDLMAMGAIMEFTSNGISVPESLSIIGFDGDSYTAYTAPPLTTISIQREDVSTRAIELLMELLTGHPGRKSSIPPKLLERQSVMKRSNNN</sequence>
<dbReference type="SMART" id="SM00354">
    <property type="entry name" value="HTH_LACI"/>
    <property type="match status" value="1"/>
</dbReference>
<dbReference type="EMBL" id="AP019400">
    <property type="protein sequence ID" value="BBI35341.1"/>
    <property type="molecule type" value="Genomic_DNA"/>
</dbReference>
<dbReference type="SUPFAM" id="SSF47413">
    <property type="entry name" value="lambda repressor-like DNA-binding domains"/>
    <property type="match status" value="1"/>
</dbReference>
<dbReference type="CDD" id="cd06267">
    <property type="entry name" value="PBP1_LacI_sugar_binding-like"/>
    <property type="match status" value="1"/>
</dbReference>
<dbReference type="InterPro" id="IPR010982">
    <property type="entry name" value="Lambda_DNA-bd_dom_sf"/>
</dbReference>
<dbReference type="InterPro" id="IPR046335">
    <property type="entry name" value="LacI/GalR-like_sensor"/>
</dbReference>
<dbReference type="PANTHER" id="PTHR30146:SF109">
    <property type="entry name" value="HTH-TYPE TRANSCRIPTIONAL REGULATOR GALS"/>
    <property type="match status" value="1"/>
</dbReference>
<dbReference type="Pfam" id="PF13377">
    <property type="entry name" value="Peripla_BP_3"/>
    <property type="match status" value="1"/>
</dbReference>
<dbReference type="CDD" id="cd01392">
    <property type="entry name" value="HTH_LacI"/>
    <property type="match status" value="1"/>
</dbReference>
<name>A0A3T1DB42_9BACL</name>
<dbReference type="GO" id="GO:0003700">
    <property type="term" value="F:DNA-binding transcription factor activity"/>
    <property type="evidence" value="ECO:0007669"/>
    <property type="project" value="TreeGrafter"/>
</dbReference>
<dbReference type="PROSITE" id="PS50932">
    <property type="entry name" value="HTH_LACI_2"/>
    <property type="match status" value="1"/>
</dbReference>
<dbReference type="InterPro" id="IPR028082">
    <property type="entry name" value="Peripla_BP_I"/>
</dbReference>
<dbReference type="InterPro" id="IPR000843">
    <property type="entry name" value="HTH_LacI"/>
</dbReference>
<organism evidence="5 6">
    <name type="scientific">Cohnella abietis</name>
    <dbReference type="NCBI Taxonomy" id="2507935"/>
    <lineage>
        <taxon>Bacteria</taxon>
        <taxon>Bacillati</taxon>
        <taxon>Bacillota</taxon>
        <taxon>Bacilli</taxon>
        <taxon>Bacillales</taxon>
        <taxon>Paenibacillaceae</taxon>
        <taxon>Cohnella</taxon>
    </lineage>
</organism>
<dbReference type="PANTHER" id="PTHR30146">
    <property type="entry name" value="LACI-RELATED TRANSCRIPTIONAL REPRESSOR"/>
    <property type="match status" value="1"/>
</dbReference>
<reference evidence="5 6" key="1">
    <citation type="submission" date="2019-01" db="EMBL/GenBank/DDBJ databases">
        <title>Complete genome sequence of Cohnella hallensis HS21 isolated from Korean fir (Abies koreana) rhizospheric soil.</title>
        <authorList>
            <person name="Jiang L."/>
            <person name="Kang S.W."/>
            <person name="Kim S."/>
            <person name="Jung J."/>
            <person name="Kim C.Y."/>
            <person name="Kim D.H."/>
            <person name="Kim S.W."/>
            <person name="Lee J."/>
        </authorList>
    </citation>
    <scope>NUCLEOTIDE SEQUENCE [LARGE SCALE GENOMIC DNA]</scope>
    <source>
        <strain evidence="5 6">HS21</strain>
    </source>
</reference>
<dbReference type="Gene3D" id="3.40.50.2300">
    <property type="match status" value="2"/>
</dbReference>
<evidence type="ECO:0000256" key="3">
    <source>
        <dbReference type="ARBA" id="ARBA00023163"/>
    </source>
</evidence>
<accession>A0A3T1DB42</accession>
<evidence type="ECO:0000256" key="2">
    <source>
        <dbReference type="ARBA" id="ARBA00023125"/>
    </source>
</evidence>
<dbReference type="GO" id="GO:0000976">
    <property type="term" value="F:transcription cis-regulatory region binding"/>
    <property type="evidence" value="ECO:0007669"/>
    <property type="project" value="TreeGrafter"/>
</dbReference>
<keyword evidence="3" id="KW-0804">Transcription</keyword>
<evidence type="ECO:0000259" key="4">
    <source>
        <dbReference type="PROSITE" id="PS50932"/>
    </source>
</evidence>
<dbReference type="AlphaFoldDB" id="A0A3T1DB42"/>
<gene>
    <name evidence="5" type="ORF">KCTCHS21_47400</name>
</gene>
<dbReference type="Pfam" id="PF00356">
    <property type="entry name" value="LacI"/>
    <property type="match status" value="1"/>
</dbReference>
<keyword evidence="2 5" id="KW-0238">DNA-binding</keyword>
<keyword evidence="1" id="KW-0805">Transcription regulation</keyword>
<evidence type="ECO:0000256" key="1">
    <source>
        <dbReference type="ARBA" id="ARBA00023015"/>
    </source>
</evidence>
<dbReference type="Proteomes" id="UP000289856">
    <property type="component" value="Chromosome"/>
</dbReference>
<keyword evidence="6" id="KW-1185">Reference proteome</keyword>
<dbReference type="Gene3D" id="1.10.260.40">
    <property type="entry name" value="lambda repressor-like DNA-binding domains"/>
    <property type="match status" value="1"/>
</dbReference>